<proteinExistence type="predicted"/>
<evidence type="ECO:0000313" key="1">
    <source>
        <dbReference type="Proteomes" id="UP000887574"/>
    </source>
</evidence>
<organism evidence="1 2">
    <name type="scientific">Ditylenchus dipsaci</name>
    <dbReference type="NCBI Taxonomy" id="166011"/>
    <lineage>
        <taxon>Eukaryota</taxon>
        <taxon>Metazoa</taxon>
        <taxon>Ecdysozoa</taxon>
        <taxon>Nematoda</taxon>
        <taxon>Chromadorea</taxon>
        <taxon>Rhabditida</taxon>
        <taxon>Tylenchina</taxon>
        <taxon>Tylenchomorpha</taxon>
        <taxon>Sphaerularioidea</taxon>
        <taxon>Anguinidae</taxon>
        <taxon>Anguininae</taxon>
        <taxon>Ditylenchus</taxon>
    </lineage>
</organism>
<protein>
    <submittedName>
        <fullName evidence="2">Uncharacterized protein</fullName>
    </submittedName>
</protein>
<keyword evidence="1" id="KW-1185">Reference proteome</keyword>
<evidence type="ECO:0000313" key="2">
    <source>
        <dbReference type="WBParaSite" id="jg9340"/>
    </source>
</evidence>
<name>A0A915ETG7_9BILA</name>
<reference evidence="2" key="1">
    <citation type="submission" date="2022-11" db="UniProtKB">
        <authorList>
            <consortium name="WormBaseParasite"/>
        </authorList>
    </citation>
    <scope>IDENTIFICATION</scope>
</reference>
<dbReference type="WBParaSite" id="jg9340">
    <property type="protein sequence ID" value="jg9340"/>
    <property type="gene ID" value="jg9340"/>
</dbReference>
<sequence length="144" mass="16433">MTMDYTNYVIVGEEEVDDDSRTVVHTTVFRLDDDSVVCCKVKNECFAEVAYFPEDDDNLANRKIKILRMTFREGDTLNIPNNNERSVVVRVLQDKSPIIAIYSKNSANDVTFVVNGVKCLADRDYLSAISPVFKKNAQRLICRK</sequence>
<dbReference type="AlphaFoldDB" id="A0A915ETG7"/>
<accession>A0A915ETG7</accession>
<dbReference type="Proteomes" id="UP000887574">
    <property type="component" value="Unplaced"/>
</dbReference>